<feature type="domain" description="ABC transmembrane type-1" evidence="12">
    <location>
        <begin position="102"/>
        <end position="283"/>
    </location>
</feature>
<evidence type="ECO:0000256" key="3">
    <source>
        <dbReference type="ARBA" id="ARBA00022692"/>
    </source>
</evidence>
<dbReference type="CDD" id="cd03249">
    <property type="entry name" value="ABC_MTABC3_MDL1_MDL2"/>
    <property type="match status" value="1"/>
</dbReference>
<comment type="subcellular location">
    <subcellularLocation>
        <location evidence="1">Mitochondrion inner membrane</location>
        <topology evidence="1">Multi-pass membrane protein</topology>
    </subcellularLocation>
</comment>
<evidence type="ECO:0000313" key="13">
    <source>
        <dbReference type="EMBL" id="GCC37727.1"/>
    </source>
</evidence>
<name>A0A401T536_CHIPU</name>
<proteinExistence type="predicted"/>
<dbReference type="CDD" id="cd18573">
    <property type="entry name" value="ABC_6TM_ABCB10_like"/>
    <property type="match status" value="1"/>
</dbReference>
<dbReference type="Gene3D" id="3.40.50.300">
    <property type="entry name" value="P-loop containing nucleotide triphosphate hydrolases"/>
    <property type="match status" value="1"/>
</dbReference>
<sequence length="627" mass="67759">MASRILLLGRASLAARCLQAAGNGFQWSRLPRCCSGLAAGGAEPGGGHHGNRAPAQGLQPQKQRPDTARETERSRAPTTGAFVEDARRLLTLAYPERWPLSAAVGFLGVSSLVTMSAPFFLGKVIDTIYMNPVGENVTGSLTSLCAILSGVFICGAAANAARVYLMQISGQQIVRRLRTRLYSSVLCQEIGFFDKTSTGELINRLSSDTDLLGRSVTENLSDGLRAVGQAAAGVGMMFYVSPQLALFVLGIVPPVGVLAVFYGRYMRKLGRVTQDSLADATQTGLTGNLIVLSVLYKGGLMMGDAYMTVGELTSFMMYAFWVGISIGGLSSFYSALMKGLGAGGRLWELYERKPEMALNVGMILQPDQFKGAIEFRRVTFAYPTRPEIPVFSELDLSIPAGSVVAVVGPSGSGKSTLMSLLLRLYDPVSGTVAVDGHDVRSLNPFWLRKNMGAVNQEPVLFSCSIAENIAYGTTHPFQLTMEDIEKAAKIANAYEFIRNFPKGFQTVVGEKGILLSGGQKQRVAIARALLKNPKILLLDEATSALDAENEYLVQEALDRLMEGRTVLIIAHRLSTIQNADAVAVLDQGRIVEYGTHQELLANSDGLFRKLVEKQTILQNSQKHMLKV</sequence>
<evidence type="ECO:0000256" key="7">
    <source>
        <dbReference type="ARBA" id="ARBA00023136"/>
    </source>
</evidence>
<dbReference type="Proteomes" id="UP000287033">
    <property type="component" value="Unassembled WGS sequence"/>
</dbReference>
<dbReference type="AlphaFoldDB" id="A0A401T536"/>
<evidence type="ECO:0000256" key="4">
    <source>
        <dbReference type="ARBA" id="ARBA00022741"/>
    </source>
</evidence>
<feature type="transmembrane region" description="Helical" evidence="9">
    <location>
        <begin position="277"/>
        <end position="296"/>
    </location>
</feature>
<keyword evidence="4" id="KW-0547">Nucleotide-binding</keyword>
<feature type="domain" description="ABC transmembrane type-1" evidence="12">
    <location>
        <begin position="284"/>
        <end position="338"/>
    </location>
</feature>
<keyword evidence="7 9" id="KW-0472">Membrane</keyword>
<feature type="transmembrane region" description="Helical" evidence="9">
    <location>
        <begin position="316"/>
        <end position="336"/>
    </location>
</feature>
<dbReference type="PROSITE" id="PS00211">
    <property type="entry name" value="ABC_TRANSPORTER_1"/>
    <property type="match status" value="1"/>
</dbReference>
<keyword evidence="2" id="KW-0813">Transport</keyword>
<feature type="transmembrane region" description="Helical" evidence="9">
    <location>
        <begin position="244"/>
        <end position="265"/>
    </location>
</feature>
<dbReference type="Pfam" id="PF00664">
    <property type="entry name" value="ABC_membrane"/>
    <property type="match status" value="1"/>
</dbReference>
<evidence type="ECO:0000256" key="2">
    <source>
        <dbReference type="ARBA" id="ARBA00022448"/>
    </source>
</evidence>
<feature type="chain" id="PRO_5018975442" description="ATP-binding cassette sub-family B member 10, mitochondrial" evidence="10">
    <location>
        <begin position="21"/>
        <end position="627"/>
    </location>
</feature>
<dbReference type="InterPro" id="IPR036640">
    <property type="entry name" value="ABC1_TM_sf"/>
</dbReference>
<dbReference type="PIRSF" id="PIRSF002773">
    <property type="entry name" value="ABC_prm/ATPase_B"/>
    <property type="match status" value="1"/>
</dbReference>
<dbReference type="InterPro" id="IPR011527">
    <property type="entry name" value="ABC1_TM_dom"/>
</dbReference>
<feature type="region of interest" description="Disordered" evidence="8">
    <location>
        <begin position="44"/>
        <end position="77"/>
    </location>
</feature>
<dbReference type="SUPFAM" id="SSF90123">
    <property type="entry name" value="ABC transporter transmembrane region"/>
    <property type="match status" value="1"/>
</dbReference>
<dbReference type="STRING" id="137246.A0A401T536"/>
<protein>
    <recommendedName>
        <fullName evidence="15">ATP-binding cassette sub-family B member 10, mitochondrial</fullName>
    </recommendedName>
</protein>
<dbReference type="PROSITE" id="PS50893">
    <property type="entry name" value="ABC_TRANSPORTER_2"/>
    <property type="match status" value="1"/>
</dbReference>
<gene>
    <name evidence="13" type="ORF">chiPu_0016233</name>
</gene>
<dbReference type="InterPro" id="IPR003439">
    <property type="entry name" value="ABC_transporter-like_ATP-bd"/>
</dbReference>
<evidence type="ECO:0000256" key="9">
    <source>
        <dbReference type="SAM" id="Phobius"/>
    </source>
</evidence>
<dbReference type="GO" id="GO:0005524">
    <property type="term" value="F:ATP binding"/>
    <property type="evidence" value="ECO:0007669"/>
    <property type="project" value="UniProtKB-KW"/>
</dbReference>
<evidence type="ECO:0000256" key="8">
    <source>
        <dbReference type="SAM" id="MobiDB-lite"/>
    </source>
</evidence>
<dbReference type="GO" id="GO:0005743">
    <property type="term" value="C:mitochondrial inner membrane"/>
    <property type="evidence" value="ECO:0007669"/>
    <property type="project" value="UniProtKB-SubCell"/>
</dbReference>
<evidence type="ECO:0000259" key="11">
    <source>
        <dbReference type="PROSITE" id="PS50893"/>
    </source>
</evidence>
<dbReference type="OMA" id="MYTGHTL"/>
<dbReference type="GO" id="GO:0015421">
    <property type="term" value="F:ABC-type oligopeptide transporter activity"/>
    <property type="evidence" value="ECO:0007669"/>
    <property type="project" value="TreeGrafter"/>
</dbReference>
<evidence type="ECO:0000256" key="10">
    <source>
        <dbReference type="SAM" id="SignalP"/>
    </source>
</evidence>
<accession>A0A401T536</accession>
<evidence type="ECO:0000259" key="12">
    <source>
        <dbReference type="PROSITE" id="PS50929"/>
    </source>
</evidence>
<dbReference type="FunFam" id="3.40.50.300:FF:000403">
    <property type="entry name" value="ATP-binding cassette sub-family B member 8, mitochondrial"/>
    <property type="match status" value="1"/>
</dbReference>
<dbReference type="InterPro" id="IPR039421">
    <property type="entry name" value="Type_1_exporter"/>
</dbReference>
<feature type="signal peptide" evidence="10">
    <location>
        <begin position="1"/>
        <end position="20"/>
    </location>
</feature>
<dbReference type="PANTHER" id="PTHR43394">
    <property type="entry name" value="ATP-DEPENDENT PERMEASE MDL1, MITOCHONDRIAL"/>
    <property type="match status" value="1"/>
</dbReference>
<dbReference type="Gene3D" id="1.20.1560.10">
    <property type="entry name" value="ABC transporter type 1, transmembrane domain"/>
    <property type="match status" value="2"/>
</dbReference>
<keyword evidence="10" id="KW-0732">Signal</keyword>
<feature type="transmembrane region" description="Helical" evidence="9">
    <location>
        <begin position="98"/>
        <end position="121"/>
    </location>
</feature>
<dbReference type="InterPro" id="IPR003593">
    <property type="entry name" value="AAA+_ATPase"/>
</dbReference>
<dbReference type="Pfam" id="PF00005">
    <property type="entry name" value="ABC_tran"/>
    <property type="match status" value="1"/>
</dbReference>
<comment type="caution">
    <text evidence="13">The sequence shown here is derived from an EMBL/GenBank/DDBJ whole genome shotgun (WGS) entry which is preliminary data.</text>
</comment>
<keyword evidence="5" id="KW-0067">ATP-binding</keyword>
<evidence type="ECO:0000313" key="14">
    <source>
        <dbReference type="Proteomes" id="UP000287033"/>
    </source>
</evidence>
<keyword evidence="14" id="KW-1185">Reference proteome</keyword>
<keyword evidence="3 9" id="KW-0812">Transmembrane</keyword>
<reference evidence="13 14" key="1">
    <citation type="journal article" date="2018" name="Nat. Ecol. Evol.">
        <title>Shark genomes provide insights into elasmobranch evolution and the origin of vertebrates.</title>
        <authorList>
            <person name="Hara Y"/>
            <person name="Yamaguchi K"/>
            <person name="Onimaru K"/>
            <person name="Kadota M"/>
            <person name="Koyanagi M"/>
            <person name="Keeley SD"/>
            <person name="Tatsumi K"/>
            <person name="Tanaka K"/>
            <person name="Motone F"/>
            <person name="Kageyama Y"/>
            <person name="Nozu R"/>
            <person name="Adachi N"/>
            <person name="Nishimura O"/>
            <person name="Nakagawa R"/>
            <person name="Tanegashima C"/>
            <person name="Kiyatake I"/>
            <person name="Matsumoto R"/>
            <person name="Murakumo K"/>
            <person name="Nishida K"/>
            <person name="Terakita A"/>
            <person name="Kuratani S"/>
            <person name="Sato K"/>
            <person name="Hyodo S Kuraku.S."/>
        </authorList>
    </citation>
    <scope>NUCLEOTIDE SEQUENCE [LARGE SCALE GENOMIC DNA]</scope>
</reference>
<dbReference type="SMART" id="SM00382">
    <property type="entry name" value="AAA"/>
    <property type="match status" value="1"/>
</dbReference>
<evidence type="ECO:0000256" key="5">
    <source>
        <dbReference type="ARBA" id="ARBA00022840"/>
    </source>
</evidence>
<evidence type="ECO:0000256" key="6">
    <source>
        <dbReference type="ARBA" id="ARBA00022989"/>
    </source>
</evidence>
<evidence type="ECO:0008006" key="15">
    <source>
        <dbReference type="Google" id="ProtNLM"/>
    </source>
</evidence>
<dbReference type="InterPro" id="IPR017871">
    <property type="entry name" value="ABC_transporter-like_CS"/>
</dbReference>
<feature type="transmembrane region" description="Helical" evidence="9">
    <location>
        <begin position="141"/>
        <end position="161"/>
    </location>
</feature>
<feature type="compositionally biased region" description="Basic and acidic residues" evidence="8">
    <location>
        <begin position="63"/>
        <end position="75"/>
    </location>
</feature>
<dbReference type="PANTHER" id="PTHR43394:SF1">
    <property type="entry name" value="ATP-BINDING CASSETTE SUB-FAMILY B MEMBER 10, MITOCHONDRIAL"/>
    <property type="match status" value="1"/>
</dbReference>
<dbReference type="InterPro" id="IPR027417">
    <property type="entry name" value="P-loop_NTPase"/>
</dbReference>
<feature type="domain" description="ABC transporter" evidence="11">
    <location>
        <begin position="373"/>
        <end position="612"/>
    </location>
</feature>
<keyword evidence="6 9" id="KW-1133">Transmembrane helix</keyword>
<dbReference type="SUPFAM" id="SSF52540">
    <property type="entry name" value="P-loop containing nucleoside triphosphate hydrolases"/>
    <property type="match status" value="1"/>
</dbReference>
<dbReference type="EMBL" id="BEZZ01001047">
    <property type="protein sequence ID" value="GCC37727.1"/>
    <property type="molecule type" value="Genomic_DNA"/>
</dbReference>
<dbReference type="GO" id="GO:0090374">
    <property type="term" value="P:oligopeptide export from mitochondrion"/>
    <property type="evidence" value="ECO:0007669"/>
    <property type="project" value="TreeGrafter"/>
</dbReference>
<evidence type="ECO:0000256" key="1">
    <source>
        <dbReference type="ARBA" id="ARBA00004448"/>
    </source>
</evidence>
<dbReference type="GO" id="GO:0016887">
    <property type="term" value="F:ATP hydrolysis activity"/>
    <property type="evidence" value="ECO:0007669"/>
    <property type="project" value="InterPro"/>
</dbReference>
<dbReference type="OrthoDB" id="6500128at2759"/>
<organism evidence="13 14">
    <name type="scientific">Chiloscyllium punctatum</name>
    <name type="common">Brownbanded bambooshark</name>
    <name type="synonym">Hemiscyllium punctatum</name>
    <dbReference type="NCBI Taxonomy" id="137246"/>
    <lineage>
        <taxon>Eukaryota</taxon>
        <taxon>Metazoa</taxon>
        <taxon>Chordata</taxon>
        <taxon>Craniata</taxon>
        <taxon>Vertebrata</taxon>
        <taxon>Chondrichthyes</taxon>
        <taxon>Elasmobranchii</taxon>
        <taxon>Galeomorphii</taxon>
        <taxon>Galeoidea</taxon>
        <taxon>Orectolobiformes</taxon>
        <taxon>Hemiscylliidae</taxon>
        <taxon>Chiloscyllium</taxon>
    </lineage>
</organism>
<dbReference type="PROSITE" id="PS50929">
    <property type="entry name" value="ABC_TM1F"/>
    <property type="match status" value="2"/>
</dbReference>